<keyword evidence="3 4" id="KW-0949">S-adenosyl-L-methionine</keyword>
<comment type="similarity">
    <text evidence="4">Belongs to the class I-like SAM-binding methyltransferase superfamily. C5-methyltransferase family.</text>
</comment>
<evidence type="ECO:0000256" key="4">
    <source>
        <dbReference type="PROSITE-ProRule" id="PRU01016"/>
    </source>
</evidence>
<accession>A0A507DQR3</accession>
<evidence type="ECO:0000313" key="6">
    <source>
        <dbReference type="Proteomes" id="UP000318582"/>
    </source>
</evidence>
<evidence type="ECO:0000256" key="3">
    <source>
        <dbReference type="ARBA" id="ARBA00022691"/>
    </source>
</evidence>
<dbReference type="PANTHER" id="PTHR46098">
    <property type="entry name" value="TRNA (CYTOSINE(38)-C(5))-METHYLTRANSFERASE"/>
    <property type="match status" value="1"/>
</dbReference>
<sequence length="295" mass="33890">MYAYKPSLFDKRPALRYFSAFSGIGGAELAIKKLFNDSICVGYSEIDQDAIKIYQKHHVRHENYGDINQIDPEMLPEFDLLIGGSLCQPFSLQNTNRKGFNDPRSDSFKGFVNLLKKCDPRYFLFENVMMQEEERNEITRQLGVPLVILNSQHFSAQNRKRLYWANFRIPQPPYAPSPNLEDVIDKTFKGTAPMKFRGLLKTSAPVDRICAINRVKETNEIRFRDDHKAHTVVGSLCYKTIVAVNGIYRHLSPIEREQLQGFPINYTAGVPASARERLIANAFQVDTICYVLRQM</sequence>
<keyword evidence="1 4" id="KW-0489">Methyltransferase</keyword>
<dbReference type="InterPro" id="IPR001525">
    <property type="entry name" value="C5_MeTfrase"/>
</dbReference>
<organism evidence="5 6">
    <name type="scientific">Powellomyces hirtus</name>
    <dbReference type="NCBI Taxonomy" id="109895"/>
    <lineage>
        <taxon>Eukaryota</taxon>
        <taxon>Fungi</taxon>
        <taxon>Fungi incertae sedis</taxon>
        <taxon>Chytridiomycota</taxon>
        <taxon>Chytridiomycota incertae sedis</taxon>
        <taxon>Chytridiomycetes</taxon>
        <taxon>Spizellomycetales</taxon>
        <taxon>Powellomycetaceae</taxon>
        <taxon>Powellomyces</taxon>
    </lineage>
</organism>
<dbReference type="NCBIfam" id="TIGR00675">
    <property type="entry name" value="dcm"/>
    <property type="match status" value="1"/>
</dbReference>
<dbReference type="PROSITE" id="PS51679">
    <property type="entry name" value="SAM_MT_C5"/>
    <property type="match status" value="1"/>
</dbReference>
<name>A0A507DQR3_9FUNG</name>
<dbReference type="EMBL" id="QEAQ01000235">
    <property type="protein sequence ID" value="TPX53258.1"/>
    <property type="molecule type" value="Genomic_DNA"/>
</dbReference>
<evidence type="ECO:0000256" key="1">
    <source>
        <dbReference type="ARBA" id="ARBA00022603"/>
    </source>
</evidence>
<dbReference type="Proteomes" id="UP000318582">
    <property type="component" value="Unassembled WGS sequence"/>
</dbReference>
<dbReference type="PANTHER" id="PTHR46098:SF1">
    <property type="entry name" value="TRNA (CYTOSINE(38)-C(5))-METHYLTRANSFERASE"/>
    <property type="match status" value="1"/>
</dbReference>
<dbReference type="GO" id="GO:0032259">
    <property type="term" value="P:methylation"/>
    <property type="evidence" value="ECO:0007669"/>
    <property type="project" value="UniProtKB-KW"/>
</dbReference>
<feature type="active site" evidence="4">
    <location>
        <position position="87"/>
    </location>
</feature>
<dbReference type="InterPro" id="IPR029063">
    <property type="entry name" value="SAM-dependent_MTases_sf"/>
</dbReference>
<protein>
    <submittedName>
        <fullName evidence="5">DNA (Cytosine-5-)-methyltransferase</fullName>
    </submittedName>
</protein>
<reference evidence="5 6" key="1">
    <citation type="journal article" date="2019" name="Sci. Rep.">
        <title>Comparative genomics of chytrid fungi reveal insights into the obligate biotrophic and pathogenic lifestyle of Synchytrium endobioticum.</title>
        <authorList>
            <person name="van de Vossenberg B.T.L.H."/>
            <person name="Warris S."/>
            <person name="Nguyen H.D.T."/>
            <person name="van Gent-Pelzer M.P.E."/>
            <person name="Joly D.L."/>
            <person name="van de Geest H.C."/>
            <person name="Bonants P.J.M."/>
            <person name="Smith D.S."/>
            <person name="Levesque C.A."/>
            <person name="van der Lee T.A.J."/>
        </authorList>
    </citation>
    <scope>NUCLEOTIDE SEQUENCE [LARGE SCALE GENOMIC DNA]</scope>
    <source>
        <strain evidence="5 6">CBS 809.83</strain>
    </source>
</reference>
<keyword evidence="2 4" id="KW-0808">Transferase</keyword>
<dbReference type="GO" id="GO:0008168">
    <property type="term" value="F:methyltransferase activity"/>
    <property type="evidence" value="ECO:0007669"/>
    <property type="project" value="UniProtKB-KW"/>
</dbReference>
<dbReference type="InterPro" id="IPR050750">
    <property type="entry name" value="C5-MTase"/>
</dbReference>
<dbReference type="AlphaFoldDB" id="A0A507DQR3"/>
<evidence type="ECO:0000313" key="5">
    <source>
        <dbReference type="EMBL" id="TPX53258.1"/>
    </source>
</evidence>
<gene>
    <name evidence="5" type="ORF">PhCBS80983_g06327</name>
</gene>
<dbReference type="SUPFAM" id="SSF53335">
    <property type="entry name" value="S-adenosyl-L-methionine-dependent methyltransferases"/>
    <property type="match status" value="1"/>
</dbReference>
<dbReference type="Gene3D" id="3.40.50.150">
    <property type="entry name" value="Vaccinia Virus protein VP39"/>
    <property type="match status" value="1"/>
</dbReference>
<proteinExistence type="inferred from homology"/>
<keyword evidence="6" id="KW-1185">Reference proteome</keyword>
<dbReference type="Pfam" id="PF00145">
    <property type="entry name" value="DNA_methylase"/>
    <property type="match status" value="2"/>
</dbReference>
<evidence type="ECO:0000256" key="2">
    <source>
        <dbReference type="ARBA" id="ARBA00022679"/>
    </source>
</evidence>
<dbReference type="STRING" id="109895.A0A507DQR3"/>
<comment type="caution">
    <text evidence="5">The sequence shown here is derived from an EMBL/GenBank/DDBJ whole genome shotgun (WGS) entry which is preliminary data.</text>
</comment>